<dbReference type="InterPro" id="IPR036388">
    <property type="entry name" value="WH-like_DNA-bd_sf"/>
</dbReference>
<protein>
    <submittedName>
        <fullName evidence="6 7">Transcriptional regulator</fullName>
    </submittedName>
</protein>
<dbReference type="Proteomes" id="UP000498980">
    <property type="component" value="Unassembled WGS sequence"/>
</dbReference>
<evidence type="ECO:0000313" key="8">
    <source>
        <dbReference type="Proteomes" id="UP000498980"/>
    </source>
</evidence>
<keyword evidence="3" id="KW-0804">Transcription</keyword>
<keyword evidence="8" id="KW-1185">Reference proteome</keyword>
<keyword evidence="2" id="KW-0238">DNA-binding</keyword>
<dbReference type="Proteomes" id="UP000530403">
    <property type="component" value="Unassembled WGS sequence"/>
</dbReference>
<reference evidence="7 9" key="2">
    <citation type="submission" date="2020-07" db="EMBL/GenBank/DDBJ databases">
        <title>Sequencing the genomes of 1000 actinobacteria strains.</title>
        <authorList>
            <person name="Klenk H.-P."/>
        </authorList>
    </citation>
    <scope>NUCLEOTIDE SEQUENCE [LARGE SCALE GENOMIC DNA]</scope>
    <source>
        <strain evidence="7 9">DSM 41455</strain>
    </source>
</reference>
<evidence type="ECO:0000256" key="1">
    <source>
        <dbReference type="ARBA" id="ARBA00023015"/>
    </source>
</evidence>
<dbReference type="EMBL" id="BLWC01000001">
    <property type="protein sequence ID" value="GFM95574.1"/>
    <property type="molecule type" value="Genomic_DNA"/>
</dbReference>
<dbReference type="Pfam" id="PF00392">
    <property type="entry name" value="GntR"/>
    <property type="match status" value="1"/>
</dbReference>
<feature type="region of interest" description="Disordered" evidence="4">
    <location>
        <begin position="241"/>
        <end position="286"/>
    </location>
</feature>
<name>A0A7J0C0S0_9ACTN</name>
<dbReference type="PANTHER" id="PTHR44846:SF1">
    <property type="entry name" value="MANNOSYL-D-GLYCERATE TRANSPORT_METABOLISM SYSTEM REPRESSOR MNGR-RELATED"/>
    <property type="match status" value="1"/>
</dbReference>
<dbReference type="SMART" id="SM00866">
    <property type="entry name" value="UTRA"/>
    <property type="match status" value="1"/>
</dbReference>
<comment type="caution">
    <text evidence="6">The sequence shown here is derived from an EMBL/GenBank/DDBJ whole genome shotgun (WGS) entry which is preliminary data.</text>
</comment>
<organism evidence="6 8">
    <name type="scientific">Streptomyces fulvorobeus</name>
    <dbReference type="NCBI Taxonomy" id="284028"/>
    <lineage>
        <taxon>Bacteria</taxon>
        <taxon>Bacillati</taxon>
        <taxon>Actinomycetota</taxon>
        <taxon>Actinomycetes</taxon>
        <taxon>Kitasatosporales</taxon>
        <taxon>Streptomycetaceae</taxon>
        <taxon>Streptomyces</taxon>
    </lineage>
</organism>
<proteinExistence type="predicted"/>
<feature type="compositionally biased region" description="Polar residues" evidence="4">
    <location>
        <begin position="275"/>
        <end position="286"/>
    </location>
</feature>
<evidence type="ECO:0000256" key="2">
    <source>
        <dbReference type="ARBA" id="ARBA00023125"/>
    </source>
</evidence>
<accession>A0A7J0C0S0</accession>
<dbReference type="Gene3D" id="3.40.1410.10">
    <property type="entry name" value="Chorismate lyase-like"/>
    <property type="match status" value="1"/>
</dbReference>
<sequence length="286" mass="31050">MNADTDAQGAVLKRERVREVILELIESRRPGDAIPSERSLCARLGVSRPTLRAAVDELVAAGLLVREHGRGMFVAPEKITQELVSGHQTLSVPQAAGTWSSRLLEFTTLQSGARVGRKLRMSPAAEIVYIARLRLVDGAPIAIEHLHIPALLVPGLTPQELESGDLYDHLRDQHAVHVREAVQAIEPTVVTQAEAALLDVPELSPALLFERLTTDSQGRPVEYVHSIYRGDRYRIVSRLTLGSHPPGGPAAAQQPHGGHHPGIPPGDFAHRDPIASSTHGDIQSER</sequence>
<dbReference type="InterPro" id="IPR028978">
    <property type="entry name" value="Chorismate_lyase_/UTRA_dom_sf"/>
</dbReference>
<evidence type="ECO:0000256" key="4">
    <source>
        <dbReference type="SAM" id="MobiDB-lite"/>
    </source>
</evidence>
<dbReference type="PROSITE" id="PS50949">
    <property type="entry name" value="HTH_GNTR"/>
    <property type="match status" value="1"/>
</dbReference>
<dbReference type="PANTHER" id="PTHR44846">
    <property type="entry name" value="MANNOSYL-D-GLYCERATE TRANSPORT/METABOLISM SYSTEM REPRESSOR MNGR-RELATED"/>
    <property type="match status" value="1"/>
</dbReference>
<dbReference type="Gene3D" id="1.10.10.10">
    <property type="entry name" value="Winged helix-like DNA-binding domain superfamily/Winged helix DNA-binding domain"/>
    <property type="match status" value="1"/>
</dbReference>
<keyword evidence="1" id="KW-0805">Transcription regulation</keyword>
<evidence type="ECO:0000313" key="7">
    <source>
        <dbReference type="EMBL" id="NYE39356.1"/>
    </source>
</evidence>
<dbReference type="SUPFAM" id="SSF64288">
    <property type="entry name" value="Chorismate lyase-like"/>
    <property type="match status" value="1"/>
</dbReference>
<dbReference type="GO" id="GO:0003677">
    <property type="term" value="F:DNA binding"/>
    <property type="evidence" value="ECO:0007669"/>
    <property type="project" value="UniProtKB-KW"/>
</dbReference>
<dbReference type="RefSeq" id="WP_173310621.1">
    <property type="nucleotide sequence ID" value="NZ_BAAAUE010000008.1"/>
</dbReference>
<dbReference type="InterPro" id="IPR050679">
    <property type="entry name" value="Bact_HTH_transcr_reg"/>
</dbReference>
<dbReference type="SUPFAM" id="SSF46785">
    <property type="entry name" value="Winged helix' DNA-binding domain"/>
    <property type="match status" value="1"/>
</dbReference>
<dbReference type="SMART" id="SM00345">
    <property type="entry name" value="HTH_GNTR"/>
    <property type="match status" value="1"/>
</dbReference>
<evidence type="ECO:0000256" key="3">
    <source>
        <dbReference type="ARBA" id="ARBA00023163"/>
    </source>
</evidence>
<dbReference type="EMBL" id="JACCCF010000001">
    <property type="protein sequence ID" value="NYE39356.1"/>
    <property type="molecule type" value="Genomic_DNA"/>
</dbReference>
<evidence type="ECO:0000313" key="6">
    <source>
        <dbReference type="EMBL" id="GFM95574.1"/>
    </source>
</evidence>
<dbReference type="InterPro" id="IPR000524">
    <property type="entry name" value="Tscrpt_reg_HTH_GntR"/>
</dbReference>
<dbReference type="InterPro" id="IPR011663">
    <property type="entry name" value="UTRA"/>
</dbReference>
<evidence type="ECO:0000313" key="9">
    <source>
        <dbReference type="Proteomes" id="UP000530403"/>
    </source>
</evidence>
<reference evidence="6 8" key="1">
    <citation type="submission" date="2020-05" db="EMBL/GenBank/DDBJ databases">
        <title>Whole genome shotgun sequence of Streptomyces fulvorobeus NBRC 15897.</title>
        <authorList>
            <person name="Komaki H."/>
            <person name="Tamura T."/>
        </authorList>
    </citation>
    <scope>NUCLEOTIDE SEQUENCE [LARGE SCALE GENOMIC DNA]</scope>
    <source>
        <strain evidence="6 8">NBRC 15897</strain>
    </source>
</reference>
<gene>
    <name evidence="7" type="ORF">HEB29_000367</name>
    <name evidence="6" type="ORF">Sfulv_03850</name>
</gene>
<dbReference type="GO" id="GO:0003700">
    <property type="term" value="F:DNA-binding transcription factor activity"/>
    <property type="evidence" value="ECO:0007669"/>
    <property type="project" value="InterPro"/>
</dbReference>
<evidence type="ECO:0000259" key="5">
    <source>
        <dbReference type="PROSITE" id="PS50949"/>
    </source>
</evidence>
<feature type="domain" description="HTH gntR-type" evidence="5">
    <location>
        <begin position="10"/>
        <end position="77"/>
    </location>
</feature>
<dbReference type="InterPro" id="IPR036390">
    <property type="entry name" value="WH_DNA-bd_sf"/>
</dbReference>
<dbReference type="PRINTS" id="PR00035">
    <property type="entry name" value="HTHGNTR"/>
</dbReference>
<dbReference type="Pfam" id="PF07702">
    <property type="entry name" value="UTRA"/>
    <property type="match status" value="1"/>
</dbReference>
<dbReference type="GO" id="GO:0045892">
    <property type="term" value="P:negative regulation of DNA-templated transcription"/>
    <property type="evidence" value="ECO:0007669"/>
    <property type="project" value="TreeGrafter"/>
</dbReference>
<dbReference type="AlphaFoldDB" id="A0A7J0C0S0"/>
<dbReference type="CDD" id="cd07377">
    <property type="entry name" value="WHTH_GntR"/>
    <property type="match status" value="1"/>
</dbReference>